<evidence type="ECO:0000256" key="2">
    <source>
        <dbReference type="ARBA" id="ARBA00006671"/>
    </source>
</evidence>
<accession>A0A0F7HBX0</accession>
<gene>
    <name evidence="5" type="ORF">NCTC12965_07866</name>
</gene>
<dbReference type="SUPFAM" id="SSF49401">
    <property type="entry name" value="Bacterial adhesins"/>
    <property type="match status" value="1"/>
</dbReference>
<protein>
    <submittedName>
        <fullName evidence="5">Putative fimbrial protein SthA</fullName>
    </submittedName>
</protein>
<dbReference type="EMBL" id="CABEEZ010000155">
    <property type="protein sequence ID" value="VTR58958.1"/>
    <property type="molecule type" value="Genomic_DNA"/>
</dbReference>
<sequence length="188" mass="19532">MRLNRLCLKKVSLISLAMVAGLTSSTAPAVTLNFSATIMPGTCSLSLDKSVLPLDEMSQARLRSGALINSQPFTLKVGNCDGVATAGLQPMITVSGEGVTQDGKWLFRSSDSSAGGSGVMLVQSANMPNYNSTEVKPANTYPLAAVGQIPVAKDFPFFAGISCGGSTGCATVKPGKVIARITFTFAYR</sequence>
<dbReference type="GeneID" id="30321043"/>
<evidence type="ECO:0000256" key="1">
    <source>
        <dbReference type="ARBA" id="ARBA00004561"/>
    </source>
</evidence>
<evidence type="ECO:0000313" key="5">
    <source>
        <dbReference type="EMBL" id="VTR58958.1"/>
    </source>
</evidence>
<dbReference type="KEGG" id="sfw:WN53_12780"/>
<evidence type="ECO:0000256" key="4">
    <source>
        <dbReference type="ARBA" id="ARBA00023263"/>
    </source>
</evidence>
<dbReference type="GO" id="GO:0043709">
    <property type="term" value="P:cell adhesion involved in single-species biofilm formation"/>
    <property type="evidence" value="ECO:0007669"/>
    <property type="project" value="TreeGrafter"/>
</dbReference>
<organism evidence="5">
    <name type="scientific">Serratia fonticola</name>
    <dbReference type="NCBI Taxonomy" id="47917"/>
    <lineage>
        <taxon>Bacteria</taxon>
        <taxon>Pseudomonadati</taxon>
        <taxon>Pseudomonadota</taxon>
        <taxon>Gammaproteobacteria</taxon>
        <taxon>Enterobacterales</taxon>
        <taxon>Yersiniaceae</taxon>
        <taxon>Serratia</taxon>
    </lineage>
</organism>
<proteinExistence type="inferred from homology"/>
<keyword evidence="3" id="KW-0732">Signal</keyword>
<comment type="similarity">
    <text evidence="2">Belongs to the fimbrial protein family.</text>
</comment>
<evidence type="ECO:0000256" key="3">
    <source>
        <dbReference type="ARBA" id="ARBA00022729"/>
    </source>
</evidence>
<name>A0A0F7HBX0_SERFO</name>
<dbReference type="PANTHER" id="PTHR33420:SF3">
    <property type="entry name" value="FIMBRIAL SUBUNIT ELFA"/>
    <property type="match status" value="1"/>
</dbReference>
<comment type="subcellular location">
    <subcellularLocation>
        <location evidence="1">Fimbrium</location>
    </subcellularLocation>
</comment>
<dbReference type="InterPro" id="IPR050263">
    <property type="entry name" value="Bact_Fimbrial_Adh_Pro"/>
</dbReference>
<dbReference type="InterPro" id="IPR008966">
    <property type="entry name" value="Adhesion_dom_sf"/>
</dbReference>
<keyword evidence="4" id="KW-0281">Fimbrium</keyword>
<dbReference type="GO" id="GO:0009289">
    <property type="term" value="C:pilus"/>
    <property type="evidence" value="ECO:0007669"/>
    <property type="project" value="UniProtKB-SubCell"/>
</dbReference>
<dbReference type="RefSeq" id="WP_024484102.1">
    <property type="nucleotide sequence ID" value="NZ_CAMKUH010000003.1"/>
</dbReference>
<reference evidence="5" key="1">
    <citation type="submission" date="2019-05" db="EMBL/GenBank/DDBJ databases">
        <authorList>
            <consortium name="Pathogen Informatics"/>
        </authorList>
    </citation>
    <scope>NUCLEOTIDE SEQUENCE [LARGE SCALE GENOMIC DNA]</scope>
    <source>
        <strain evidence="5">NCTC12965</strain>
    </source>
</reference>
<dbReference type="AlphaFoldDB" id="A0A0F7HBX0"/>
<dbReference type="InterPro" id="IPR036937">
    <property type="entry name" value="Adhesion_dom_fimbrial_sf"/>
</dbReference>
<dbReference type="Gene3D" id="2.60.40.1090">
    <property type="entry name" value="Fimbrial-type adhesion domain"/>
    <property type="match status" value="1"/>
</dbReference>
<dbReference type="PANTHER" id="PTHR33420">
    <property type="entry name" value="FIMBRIAL SUBUNIT ELFA-RELATED"/>
    <property type="match status" value="1"/>
</dbReference>